<feature type="signal peptide" evidence="1">
    <location>
        <begin position="1"/>
        <end position="20"/>
    </location>
</feature>
<protein>
    <submittedName>
        <fullName evidence="2">Uncharacterized protein</fullName>
    </submittedName>
</protein>
<gene>
    <name evidence="2" type="ordered locus">SULAZ_0930</name>
</gene>
<feature type="chain" id="PRO_5002906298" evidence="1">
    <location>
        <begin position="21"/>
        <end position="92"/>
    </location>
</feature>
<evidence type="ECO:0000256" key="1">
    <source>
        <dbReference type="SAM" id="SignalP"/>
    </source>
</evidence>
<sequence length="92" mass="10784">MNFKKLFNILLSFYLLFVNSLTLTHYHEDNHPHPDCQICVLQLNQQSQDPNDLGLDFEIVKYQESHKVLSTQVYISKIIPINTLPRSPPLYL</sequence>
<dbReference type="RefSeq" id="WP_012674734.1">
    <property type="nucleotide sequence ID" value="NC_012438.1"/>
</dbReference>
<dbReference type="AlphaFoldDB" id="C1DUW6"/>
<name>C1DUW6_SULAA</name>
<dbReference type="Proteomes" id="UP000001369">
    <property type="component" value="Chromosome"/>
</dbReference>
<accession>C1DUW6</accession>
<evidence type="ECO:0000313" key="2">
    <source>
        <dbReference type="EMBL" id="ACN99417.1"/>
    </source>
</evidence>
<organism evidence="2 3">
    <name type="scientific">Sulfurihydrogenibium azorense (strain DSM 15241 / OCM 825 / Az-Fu1)</name>
    <dbReference type="NCBI Taxonomy" id="204536"/>
    <lineage>
        <taxon>Bacteria</taxon>
        <taxon>Pseudomonadati</taxon>
        <taxon>Aquificota</taxon>
        <taxon>Aquificia</taxon>
        <taxon>Aquificales</taxon>
        <taxon>Hydrogenothermaceae</taxon>
        <taxon>Sulfurihydrogenibium</taxon>
    </lineage>
</organism>
<dbReference type="EMBL" id="CP001229">
    <property type="protein sequence ID" value="ACN99417.1"/>
    <property type="molecule type" value="Genomic_DNA"/>
</dbReference>
<dbReference type="OrthoDB" id="15650at2"/>
<keyword evidence="3" id="KW-1185">Reference proteome</keyword>
<proteinExistence type="predicted"/>
<dbReference type="STRING" id="204536.SULAZ_0930"/>
<keyword evidence="1" id="KW-0732">Signal</keyword>
<dbReference type="KEGG" id="saf:SULAZ_0930"/>
<evidence type="ECO:0000313" key="3">
    <source>
        <dbReference type="Proteomes" id="UP000001369"/>
    </source>
</evidence>
<reference evidence="2 3" key="1">
    <citation type="journal article" date="2009" name="J. Bacteriol.">
        <title>Complete and draft genome sequences of six members of the Aquificales.</title>
        <authorList>
            <person name="Reysenbach A.L."/>
            <person name="Hamamura N."/>
            <person name="Podar M."/>
            <person name="Griffiths E."/>
            <person name="Ferreira S."/>
            <person name="Hochstein R."/>
            <person name="Heidelberg J."/>
            <person name="Johnson J."/>
            <person name="Mead D."/>
            <person name="Pohorille A."/>
            <person name="Sarmiento M."/>
            <person name="Schweighofer K."/>
            <person name="Seshadri R."/>
            <person name="Voytek M.A."/>
        </authorList>
    </citation>
    <scope>NUCLEOTIDE SEQUENCE [LARGE SCALE GENOMIC DNA]</scope>
    <source>
        <strain evidence="3">Az-Fu1 / DSM 15241 / OCM 825</strain>
    </source>
</reference>
<dbReference type="HOGENOM" id="CLU_2412061_0_0_0"/>